<comment type="caution">
    <text evidence="1">The sequence shown here is derived from an EMBL/GenBank/DDBJ whole genome shotgun (WGS) entry which is preliminary data.</text>
</comment>
<accession>A0A5B7GPQ0</accession>
<gene>
    <name evidence="1" type="ORF">E2C01_053023</name>
</gene>
<dbReference type="EMBL" id="VSRR010016177">
    <property type="protein sequence ID" value="MPC59008.1"/>
    <property type="molecule type" value="Genomic_DNA"/>
</dbReference>
<evidence type="ECO:0000313" key="2">
    <source>
        <dbReference type="Proteomes" id="UP000324222"/>
    </source>
</evidence>
<keyword evidence="2" id="KW-1185">Reference proteome</keyword>
<evidence type="ECO:0000313" key="1">
    <source>
        <dbReference type="EMBL" id="MPC59008.1"/>
    </source>
</evidence>
<dbReference type="Proteomes" id="UP000324222">
    <property type="component" value="Unassembled WGS sequence"/>
</dbReference>
<protein>
    <submittedName>
        <fullName evidence="1">Uncharacterized protein</fullName>
    </submittedName>
</protein>
<name>A0A5B7GPQ0_PORTR</name>
<reference evidence="1 2" key="1">
    <citation type="submission" date="2019-05" db="EMBL/GenBank/DDBJ databases">
        <title>Another draft genome of Portunus trituberculatus and its Hox gene families provides insights of decapod evolution.</title>
        <authorList>
            <person name="Jeong J.-H."/>
            <person name="Song I."/>
            <person name="Kim S."/>
            <person name="Choi T."/>
            <person name="Kim D."/>
            <person name="Ryu S."/>
            <person name="Kim W."/>
        </authorList>
    </citation>
    <scope>NUCLEOTIDE SEQUENCE [LARGE SCALE GENOMIC DNA]</scope>
    <source>
        <tissue evidence="1">Muscle</tissue>
    </source>
</reference>
<dbReference type="AlphaFoldDB" id="A0A5B7GPQ0"/>
<sequence>MESSTKERPLTSRKMAYHPPHPLPLHRTLVQPFDRLYLHARAQQPWVISALCCNFHQIEALACNSQLGKLSGIGSEPVQVPPALSGRLMMGRPRCLPVRPSAISFLPLPNLSLSPLTCCLLLHLLASQHHDIVSGPSSSSPDFITLSRVVVIGVQTDCSKSEKIASVRAGQVLYLGNERY</sequence>
<organism evidence="1 2">
    <name type="scientific">Portunus trituberculatus</name>
    <name type="common">Swimming crab</name>
    <name type="synonym">Neptunus trituberculatus</name>
    <dbReference type="NCBI Taxonomy" id="210409"/>
    <lineage>
        <taxon>Eukaryota</taxon>
        <taxon>Metazoa</taxon>
        <taxon>Ecdysozoa</taxon>
        <taxon>Arthropoda</taxon>
        <taxon>Crustacea</taxon>
        <taxon>Multicrustacea</taxon>
        <taxon>Malacostraca</taxon>
        <taxon>Eumalacostraca</taxon>
        <taxon>Eucarida</taxon>
        <taxon>Decapoda</taxon>
        <taxon>Pleocyemata</taxon>
        <taxon>Brachyura</taxon>
        <taxon>Eubrachyura</taxon>
        <taxon>Portunoidea</taxon>
        <taxon>Portunidae</taxon>
        <taxon>Portuninae</taxon>
        <taxon>Portunus</taxon>
    </lineage>
</organism>
<proteinExistence type="predicted"/>